<dbReference type="Proteomes" id="UP000234460">
    <property type="component" value="Chromosome LMANV2"/>
</dbReference>
<comment type="caution">
    <text evidence="1">The sequence shown here is derived from an EMBL/GenBank/DDBJ whole genome shotgun (WGS) entry which is preliminary data.</text>
</comment>
<evidence type="ECO:0000313" key="2">
    <source>
        <dbReference type="Proteomes" id="UP000234460"/>
    </source>
</evidence>
<reference evidence="1 2" key="1">
    <citation type="submission" date="2017-11" db="EMBL/GenBank/DDBJ databases">
        <authorList>
            <person name="Lechat P."/>
        </authorList>
    </citation>
    <scope>NUCLEOTIDE SEQUENCE [LARGE SCALE GENOMIC DNA]</scope>
    <source>
        <strain evidence="1">L495</strain>
    </source>
</reference>
<organism evidence="1 2">
    <name type="scientific">Leptospira interrogans serovar Manilae</name>
    <dbReference type="NCBI Taxonomy" id="214675"/>
    <lineage>
        <taxon>Bacteria</taxon>
        <taxon>Pseudomonadati</taxon>
        <taxon>Spirochaetota</taxon>
        <taxon>Spirochaetia</taxon>
        <taxon>Leptospirales</taxon>
        <taxon>Leptospiraceae</taxon>
        <taxon>Leptospira</taxon>
    </lineage>
</organism>
<accession>A0AAQ1SQN7</accession>
<gene>
    <name evidence="1" type="ORF">LMANV2_740022</name>
</gene>
<evidence type="ECO:0000313" key="1">
    <source>
        <dbReference type="EMBL" id="SOR63595.1"/>
    </source>
</evidence>
<name>A0AAQ1SQN7_LEPIR</name>
<protein>
    <submittedName>
        <fullName evidence="1">Uncharacterized protein</fullName>
    </submittedName>
</protein>
<dbReference type="EMBL" id="OEJX01000072">
    <property type="protein sequence ID" value="SOR63595.1"/>
    <property type="molecule type" value="Genomic_DNA"/>
</dbReference>
<sequence length="83" mass="9322">MIKILQFLLLVGILLFALNSFSQKKEPITKCSASAYSRDDDPARTNIRDSPKGKILTSIPSGAMFEIIGYSISDHRYILWCRG</sequence>
<dbReference type="AlphaFoldDB" id="A0AAQ1SQN7"/>
<proteinExistence type="predicted"/>
<dbReference type="RefSeq" id="WP_000590642.1">
    <property type="nucleotide sequence ID" value="NZ_CP011931.1"/>
</dbReference>